<keyword evidence="1" id="KW-1133">Transmembrane helix</keyword>
<dbReference type="RefSeq" id="WP_006902732.1">
    <property type="nucleotide sequence ID" value="NZ_JH976535.1"/>
</dbReference>
<dbReference type="AlphaFoldDB" id="K6QDI1"/>
<keyword evidence="3" id="KW-1185">Reference proteome</keyword>
<dbReference type="Proteomes" id="UP000005710">
    <property type="component" value="Unassembled WGS sequence"/>
</dbReference>
<protein>
    <submittedName>
        <fullName evidence="2">Uncharacterized protein</fullName>
    </submittedName>
</protein>
<feature type="transmembrane region" description="Helical" evidence="1">
    <location>
        <begin position="31"/>
        <end position="49"/>
    </location>
</feature>
<keyword evidence="1" id="KW-0472">Membrane</keyword>
<sequence>MQVLLMLALVTVLLGIELPPLLRQGSRRLVAVYLVFMSLATGIGVLQGLHWQGPTLVDLLNTLFTPWRLWMTPDRG</sequence>
<proteinExistence type="predicted"/>
<organism evidence="2 3">
    <name type="scientific">Thermaerobacter subterraneus DSM 13965</name>
    <dbReference type="NCBI Taxonomy" id="867903"/>
    <lineage>
        <taxon>Bacteria</taxon>
        <taxon>Bacillati</taxon>
        <taxon>Bacillota</taxon>
        <taxon>Clostridia</taxon>
        <taxon>Eubacteriales</taxon>
        <taxon>Clostridiales Family XVII. Incertae Sedis</taxon>
        <taxon>Thermaerobacter</taxon>
    </lineage>
</organism>
<evidence type="ECO:0000313" key="3">
    <source>
        <dbReference type="Proteomes" id="UP000005710"/>
    </source>
</evidence>
<accession>K6QDI1</accession>
<comment type="caution">
    <text evidence="2">The sequence shown here is derived from an EMBL/GenBank/DDBJ whole genome shotgun (WGS) entry which is preliminary data.</text>
</comment>
<dbReference type="HOGENOM" id="CLU_194269_0_2_9"/>
<keyword evidence="1" id="KW-0812">Transmembrane</keyword>
<dbReference type="EMBL" id="AENY02000002">
    <property type="protein sequence ID" value="EKP94751.1"/>
    <property type="molecule type" value="Genomic_DNA"/>
</dbReference>
<evidence type="ECO:0000256" key="1">
    <source>
        <dbReference type="SAM" id="Phobius"/>
    </source>
</evidence>
<gene>
    <name evidence="2" type="ORF">ThesuDRAFT_00452</name>
</gene>
<reference evidence="2" key="2">
    <citation type="submission" date="2012-10" db="EMBL/GenBank/DDBJ databases">
        <title>Improved high-quality draft of Thermaerobacter subterraneus C21, DSM 13965.</title>
        <authorList>
            <consortium name="DOE Joint Genome Institute"/>
            <person name="Eisen J."/>
            <person name="Huntemann M."/>
            <person name="Wei C.-L."/>
            <person name="Han J."/>
            <person name="Detter J.C."/>
            <person name="Han C."/>
            <person name="Tapia R."/>
            <person name="Chen A."/>
            <person name="Kyrpides N."/>
            <person name="Mavromatis K."/>
            <person name="Markowitz V."/>
            <person name="Szeto E."/>
            <person name="Ivanova N."/>
            <person name="Mikhailova N."/>
            <person name="Ovchinnikova G."/>
            <person name="Pagani I."/>
            <person name="Pati A."/>
            <person name="Goodwin L."/>
            <person name="Nordberg H.P."/>
            <person name="Cantor M.N."/>
            <person name="Hua S.X."/>
            <person name="Woyke T."/>
            <person name="Eisen J."/>
            <person name="Klenk H.-P."/>
        </authorList>
    </citation>
    <scope>NUCLEOTIDE SEQUENCE [LARGE SCALE GENOMIC DNA]</scope>
    <source>
        <strain evidence="2">DSM 13965</strain>
    </source>
</reference>
<evidence type="ECO:0000313" key="2">
    <source>
        <dbReference type="EMBL" id="EKP94751.1"/>
    </source>
</evidence>
<name>K6QDI1_9FIRM</name>
<reference evidence="2" key="1">
    <citation type="submission" date="2010-10" db="EMBL/GenBank/DDBJ databases">
        <authorList>
            <consortium name="US DOE Joint Genome Institute (JGI-PGF)"/>
            <person name="Lucas S."/>
            <person name="Copeland A."/>
            <person name="Lapidus A."/>
            <person name="Bruce D."/>
            <person name="Goodwin L."/>
            <person name="Pitluck S."/>
            <person name="Kyrpides N."/>
            <person name="Mavromatis K."/>
            <person name="Detter J.C."/>
            <person name="Han C."/>
            <person name="Land M."/>
            <person name="Hauser L."/>
            <person name="Markowitz V."/>
            <person name="Cheng J.-F."/>
            <person name="Hugenholtz P."/>
            <person name="Woyke T."/>
            <person name="Wu D."/>
            <person name="Pukall R."/>
            <person name="Wahrenburg C."/>
            <person name="Brambilla E."/>
            <person name="Klenk H.-P."/>
            <person name="Eisen J.A."/>
        </authorList>
    </citation>
    <scope>NUCLEOTIDE SEQUENCE [LARGE SCALE GENOMIC DNA]</scope>
    <source>
        <strain evidence="2">DSM 13965</strain>
    </source>
</reference>
<dbReference type="STRING" id="867903.ThesuDRAFT_00452"/>